<dbReference type="Pfam" id="PF00083">
    <property type="entry name" value="Sugar_tr"/>
    <property type="match status" value="1"/>
</dbReference>
<evidence type="ECO:0000256" key="1">
    <source>
        <dbReference type="ARBA" id="ARBA00004141"/>
    </source>
</evidence>
<feature type="transmembrane region" description="Helical" evidence="5">
    <location>
        <begin position="15"/>
        <end position="36"/>
    </location>
</feature>
<comment type="subcellular location">
    <subcellularLocation>
        <location evidence="1">Membrane</location>
        <topology evidence="1">Multi-pass membrane protein</topology>
    </subcellularLocation>
</comment>
<dbReference type="GO" id="GO:0016020">
    <property type="term" value="C:membrane"/>
    <property type="evidence" value="ECO:0007669"/>
    <property type="project" value="UniProtKB-SubCell"/>
</dbReference>
<comment type="caution">
    <text evidence="6">The sequence shown here is derived from an EMBL/GenBank/DDBJ whole genome shotgun (WGS) entry which is preliminary data.</text>
</comment>
<keyword evidence="7" id="KW-1185">Reference proteome</keyword>
<keyword evidence="4 5" id="KW-0472">Membrane</keyword>
<protein>
    <submittedName>
        <fullName evidence="6">Uncharacterized protein</fullName>
    </submittedName>
</protein>
<sequence length="99" mass="11206">MIAQVSPPAFQNVGWKYYLVFAICGFTNALFFWAFLPETRGVPLEELDSYFEKVPLFVPGSHVELRDPAAREEELRAGKLVVGGVEEDVKEVREKDSEV</sequence>
<organism evidence="6 7">
    <name type="scientific">Cerrena zonata</name>
    <dbReference type="NCBI Taxonomy" id="2478898"/>
    <lineage>
        <taxon>Eukaryota</taxon>
        <taxon>Fungi</taxon>
        <taxon>Dikarya</taxon>
        <taxon>Basidiomycota</taxon>
        <taxon>Agaricomycotina</taxon>
        <taxon>Agaricomycetes</taxon>
        <taxon>Polyporales</taxon>
        <taxon>Cerrenaceae</taxon>
        <taxon>Cerrena</taxon>
    </lineage>
</organism>
<dbReference type="GO" id="GO:0005351">
    <property type="term" value="F:carbohydrate:proton symporter activity"/>
    <property type="evidence" value="ECO:0007669"/>
    <property type="project" value="TreeGrafter"/>
</dbReference>
<dbReference type="InterPro" id="IPR005828">
    <property type="entry name" value="MFS_sugar_transport-like"/>
</dbReference>
<dbReference type="AlphaFoldDB" id="A0AAW0FUJ5"/>
<reference evidence="6 7" key="1">
    <citation type="submission" date="2022-09" db="EMBL/GenBank/DDBJ databases">
        <authorList>
            <person name="Palmer J.M."/>
        </authorList>
    </citation>
    <scope>NUCLEOTIDE SEQUENCE [LARGE SCALE GENOMIC DNA]</scope>
    <source>
        <strain evidence="6 7">DSM 7382</strain>
    </source>
</reference>
<evidence type="ECO:0000256" key="4">
    <source>
        <dbReference type="ARBA" id="ARBA00023136"/>
    </source>
</evidence>
<dbReference type="InterPro" id="IPR036259">
    <property type="entry name" value="MFS_trans_sf"/>
</dbReference>
<evidence type="ECO:0000256" key="5">
    <source>
        <dbReference type="SAM" id="Phobius"/>
    </source>
</evidence>
<dbReference type="PANTHER" id="PTHR48022:SF37">
    <property type="entry name" value="MAJOR FACILITATOR SUPERFAMILY (MFS) PROFILE DOMAIN-CONTAINING PROTEIN-RELATED"/>
    <property type="match status" value="1"/>
</dbReference>
<evidence type="ECO:0000313" key="6">
    <source>
        <dbReference type="EMBL" id="KAK7684536.1"/>
    </source>
</evidence>
<keyword evidence="2 5" id="KW-0812">Transmembrane</keyword>
<dbReference type="InterPro" id="IPR050360">
    <property type="entry name" value="MFS_Sugar_Transporters"/>
</dbReference>
<evidence type="ECO:0000256" key="3">
    <source>
        <dbReference type="ARBA" id="ARBA00022989"/>
    </source>
</evidence>
<proteinExistence type="predicted"/>
<gene>
    <name evidence="6" type="ORF">QCA50_012483</name>
</gene>
<keyword evidence="3 5" id="KW-1133">Transmembrane helix</keyword>
<dbReference type="EMBL" id="JASBNA010000025">
    <property type="protein sequence ID" value="KAK7684536.1"/>
    <property type="molecule type" value="Genomic_DNA"/>
</dbReference>
<accession>A0AAW0FUJ5</accession>
<dbReference type="Proteomes" id="UP001385951">
    <property type="component" value="Unassembled WGS sequence"/>
</dbReference>
<evidence type="ECO:0000313" key="7">
    <source>
        <dbReference type="Proteomes" id="UP001385951"/>
    </source>
</evidence>
<dbReference type="PANTHER" id="PTHR48022">
    <property type="entry name" value="PLASTIDIC GLUCOSE TRANSPORTER 4"/>
    <property type="match status" value="1"/>
</dbReference>
<dbReference type="Gene3D" id="1.20.1250.20">
    <property type="entry name" value="MFS general substrate transporter like domains"/>
    <property type="match status" value="1"/>
</dbReference>
<evidence type="ECO:0000256" key="2">
    <source>
        <dbReference type="ARBA" id="ARBA00022692"/>
    </source>
</evidence>
<name>A0AAW0FUJ5_9APHY</name>